<dbReference type="AlphaFoldDB" id="A0A382WU24"/>
<evidence type="ECO:0000313" key="1">
    <source>
        <dbReference type="EMBL" id="SVD61905.1"/>
    </source>
</evidence>
<sequence length="30" mass="3615">MMMAMEKNYLMKLNLELLLKLVMKCKIKIV</sequence>
<name>A0A382WU24_9ZZZZ</name>
<reference evidence="1" key="1">
    <citation type="submission" date="2018-05" db="EMBL/GenBank/DDBJ databases">
        <authorList>
            <person name="Lanie J.A."/>
            <person name="Ng W.-L."/>
            <person name="Kazmierczak K.M."/>
            <person name="Andrzejewski T.M."/>
            <person name="Davidsen T.M."/>
            <person name="Wayne K.J."/>
            <person name="Tettelin H."/>
            <person name="Glass J.I."/>
            <person name="Rusch D."/>
            <person name="Podicherti R."/>
            <person name="Tsui H.-C.T."/>
            <person name="Winkler M.E."/>
        </authorList>
    </citation>
    <scope>NUCLEOTIDE SEQUENCE</scope>
</reference>
<proteinExistence type="predicted"/>
<dbReference type="EMBL" id="UINC01162252">
    <property type="protein sequence ID" value="SVD61905.1"/>
    <property type="molecule type" value="Genomic_DNA"/>
</dbReference>
<gene>
    <name evidence="1" type="ORF">METZ01_LOCUS414759</name>
</gene>
<accession>A0A382WU24</accession>
<protein>
    <submittedName>
        <fullName evidence="1">Uncharacterized protein</fullName>
    </submittedName>
</protein>
<organism evidence="1">
    <name type="scientific">marine metagenome</name>
    <dbReference type="NCBI Taxonomy" id="408172"/>
    <lineage>
        <taxon>unclassified sequences</taxon>
        <taxon>metagenomes</taxon>
        <taxon>ecological metagenomes</taxon>
    </lineage>
</organism>